<sequence>MRKKLLFLGVFFLLTYLLWPTPVRPRILAGYSDNFAGIWALDLYKDGGFHLSLPAAEAEGQFRLMGDTIVLQYTPSAPQLPAAYLINRRRKKLDELKKMTGHWVVTDNSNWMQLQQDSVRQYHRE</sequence>
<reference evidence="1 2" key="1">
    <citation type="journal article" date="2011" name="Int. J. Syst. Evol. Microbiol.">
        <title>Hymenobacter yonginensis sp. nov., isolated from a mesotrophic artificial lake.</title>
        <authorList>
            <person name="Joung Y."/>
            <person name="Cho S.H."/>
            <person name="Kim H."/>
            <person name="Kim S.B."/>
            <person name="Joh K."/>
        </authorList>
    </citation>
    <scope>NUCLEOTIDE SEQUENCE [LARGE SCALE GENOMIC DNA]</scope>
    <source>
        <strain evidence="1 2">KCTC 22745</strain>
    </source>
</reference>
<dbReference type="EMBL" id="CP115396">
    <property type="protein sequence ID" value="WBO84721.1"/>
    <property type="molecule type" value="Genomic_DNA"/>
</dbReference>
<keyword evidence="2" id="KW-1185">Reference proteome</keyword>
<proteinExistence type="predicted"/>
<evidence type="ECO:0000313" key="1">
    <source>
        <dbReference type="EMBL" id="WBO84721.1"/>
    </source>
</evidence>
<dbReference type="Proteomes" id="UP001211872">
    <property type="component" value="Chromosome"/>
</dbReference>
<dbReference type="RefSeq" id="WP_270127267.1">
    <property type="nucleotide sequence ID" value="NZ_CP115396.1"/>
</dbReference>
<evidence type="ECO:0000313" key="2">
    <source>
        <dbReference type="Proteomes" id="UP001211872"/>
    </source>
</evidence>
<accession>A0ABY7PPN8</accession>
<name>A0ABY7PPN8_9BACT</name>
<gene>
    <name evidence="1" type="ORF">O9Z63_00420</name>
</gene>
<organism evidence="1 2">
    <name type="scientific">Hymenobacter yonginensis</name>
    <dbReference type="NCBI Taxonomy" id="748197"/>
    <lineage>
        <taxon>Bacteria</taxon>
        <taxon>Pseudomonadati</taxon>
        <taxon>Bacteroidota</taxon>
        <taxon>Cytophagia</taxon>
        <taxon>Cytophagales</taxon>
        <taxon>Hymenobacteraceae</taxon>
        <taxon>Hymenobacter</taxon>
    </lineage>
</organism>
<protein>
    <submittedName>
        <fullName evidence="1">Uncharacterized protein</fullName>
    </submittedName>
</protein>